<gene>
    <name evidence="1" type="ORF">SDC9_201528</name>
</gene>
<dbReference type="EMBL" id="VSSQ01121447">
    <property type="protein sequence ID" value="MPN53860.1"/>
    <property type="molecule type" value="Genomic_DNA"/>
</dbReference>
<accession>A0A645ISE9</accession>
<organism evidence="1">
    <name type="scientific">bioreactor metagenome</name>
    <dbReference type="NCBI Taxonomy" id="1076179"/>
    <lineage>
        <taxon>unclassified sequences</taxon>
        <taxon>metagenomes</taxon>
        <taxon>ecological metagenomes</taxon>
    </lineage>
</organism>
<comment type="caution">
    <text evidence="1">The sequence shown here is derived from an EMBL/GenBank/DDBJ whole genome shotgun (WGS) entry which is preliminary data.</text>
</comment>
<reference evidence="1" key="1">
    <citation type="submission" date="2019-08" db="EMBL/GenBank/DDBJ databases">
        <authorList>
            <person name="Kucharzyk K."/>
            <person name="Murdoch R.W."/>
            <person name="Higgins S."/>
            <person name="Loffler F."/>
        </authorList>
    </citation>
    <scope>NUCLEOTIDE SEQUENCE</scope>
</reference>
<dbReference type="AntiFam" id="ANF00095">
    <property type="entry name" value="Shadow ORF (opposite ABC transporters)"/>
</dbReference>
<protein>
    <submittedName>
        <fullName evidence="1">Uncharacterized protein</fullName>
    </submittedName>
</protein>
<sequence length="134" mass="14359">MAGVFASLLEAREHAVDVFELPAAALARGDAQVFLDGEQAEDPAVLRHQRQPLARNFKDLLAHQRLAVEVDLALARADDAEDAAQRGGLAGAVAAEQGHQFAGVDGQRYTFEHVALVIVGMDILDDQHQAASPR</sequence>
<proteinExistence type="predicted"/>
<name>A0A645ISE9_9ZZZZ</name>
<dbReference type="AlphaFoldDB" id="A0A645ISE9"/>
<evidence type="ECO:0000313" key="1">
    <source>
        <dbReference type="EMBL" id="MPN53860.1"/>
    </source>
</evidence>